<dbReference type="Proteomes" id="UP000236738">
    <property type="component" value="Unassembled WGS sequence"/>
</dbReference>
<sequence>MKPKIYTLNCSNVLGYLGEETFKVAQQKCKLCNKEIPEEIKFANVELIIENYNGEDIFCPQGALIITENFYKELVAQELKGFAPIKVTVKKSEYYNGIEELPKFYCLGILNSKVLNIPIAYDYSERCSLCKSYILQFNADKMKNMYRENSENQIHLQVYFDSWEREDIFGFVDHPEFGITEKFLKVLEKFNAKNTIIIPAEWI</sequence>
<gene>
    <name evidence="1" type="ORF">SAMN05421847_2943</name>
</gene>
<keyword evidence="2" id="KW-1185">Reference proteome</keyword>
<dbReference type="EMBL" id="FNUS01000008">
    <property type="protein sequence ID" value="SEG60997.1"/>
    <property type="molecule type" value="Genomic_DNA"/>
</dbReference>
<evidence type="ECO:0000313" key="2">
    <source>
        <dbReference type="Proteomes" id="UP000236738"/>
    </source>
</evidence>
<dbReference type="OrthoDB" id="1429550at2"/>
<organism evidence="1 2">
    <name type="scientific">Halpernia humi</name>
    <dbReference type="NCBI Taxonomy" id="493375"/>
    <lineage>
        <taxon>Bacteria</taxon>
        <taxon>Pseudomonadati</taxon>
        <taxon>Bacteroidota</taxon>
        <taxon>Flavobacteriia</taxon>
        <taxon>Flavobacteriales</taxon>
        <taxon>Weeksellaceae</taxon>
        <taxon>Chryseobacterium group</taxon>
        <taxon>Halpernia</taxon>
    </lineage>
</organism>
<name>A0A1H6BKU3_9FLAO</name>
<reference evidence="2" key="1">
    <citation type="submission" date="2016-10" db="EMBL/GenBank/DDBJ databases">
        <authorList>
            <person name="Varghese N."/>
            <person name="Submissions S."/>
        </authorList>
    </citation>
    <scope>NUCLEOTIDE SEQUENCE [LARGE SCALE GENOMIC DNA]</scope>
    <source>
        <strain evidence="2">DSM 21580</strain>
    </source>
</reference>
<protein>
    <submittedName>
        <fullName evidence="1">Uncharacterized protein</fullName>
    </submittedName>
</protein>
<evidence type="ECO:0000313" key="1">
    <source>
        <dbReference type="EMBL" id="SEG60997.1"/>
    </source>
</evidence>
<accession>A0A1H6BKU3</accession>
<proteinExistence type="predicted"/>
<dbReference type="RefSeq" id="WP_103914773.1">
    <property type="nucleotide sequence ID" value="NZ_FNUS01000008.1"/>
</dbReference>
<dbReference type="AlphaFoldDB" id="A0A1H6BKU3"/>